<proteinExistence type="predicted"/>
<dbReference type="InterPro" id="IPR029044">
    <property type="entry name" value="Nucleotide-diphossugar_trans"/>
</dbReference>
<dbReference type="InterPro" id="IPR001173">
    <property type="entry name" value="Glyco_trans_2-like"/>
</dbReference>
<organism evidence="2 3">
    <name type="scientific">Nakamurella flavida</name>
    <dbReference type="NCBI Taxonomy" id="363630"/>
    <lineage>
        <taxon>Bacteria</taxon>
        <taxon>Bacillati</taxon>
        <taxon>Actinomycetota</taxon>
        <taxon>Actinomycetes</taxon>
        <taxon>Nakamurellales</taxon>
        <taxon>Nakamurellaceae</taxon>
        <taxon>Nakamurella</taxon>
    </lineage>
</organism>
<evidence type="ECO:0000259" key="1">
    <source>
        <dbReference type="Pfam" id="PF00535"/>
    </source>
</evidence>
<sequence length="289" mass="30484">MVVVTYSPGEHLTALLDSLPAAGRHSVEVILADNGSTDGSVEAAATRPGVRLVRTGGNVGYGRAVNAGVAALDPSTPWVVVVNPDVVLGPGSLDEMIAAAQGDPRVGAVGPLITTQDGVVYPSARSLPTIGDGVGHAVAGWWWPGNPWTRRYRQDALAPAQRPAGWLSGSCLLIRRAAFEQVRGFDPAYFMYFEDVDLGRRLGEAGWINLYCPSARVVHHGGHATVRAGGEMARAHHASAYRYLSGRYPAWWQAPLRLALRVGLAARAALSSRSAVVAGGAALPDRRAD</sequence>
<name>A0A938YS77_9ACTN</name>
<dbReference type="Pfam" id="PF00535">
    <property type="entry name" value="Glycos_transf_2"/>
    <property type="match status" value="1"/>
</dbReference>
<dbReference type="PANTHER" id="PTHR43179:SF7">
    <property type="entry name" value="RHAMNOSYLTRANSFERASE WBBL"/>
    <property type="match status" value="1"/>
</dbReference>
<dbReference type="CDD" id="cd04186">
    <property type="entry name" value="GT_2_like_c"/>
    <property type="match status" value="1"/>
</dbReference>
<evidence type="ECO:0000313" key="3">
    <source>
        <dbReference type="Proteomes" id="UP000663801"/>
    </source>
</evidence>
<dbReference type="PANTHER" id="PTHR43179">
    <property type="entry name" value="RHAMNOSYLTRANSFERASE WBBL"/>
    <property type="match status" value="1"/>
</dbReference>
<reference evidence="2" key="1">
    <citation type="submission" date="2021-01" db="EMBL/GenBank/DDBJ databases">
        <title>KCTC 19127 draft genome.</title>
        <authorList>
            <person name="An D."/>
        </authorList>
    </citation>
    <scope>NUCLEOTIDE SEQUENCE</scope>
    <source>
        <strain evidence="2">KCTC 19127</strain>
    </source>
</reference>
<dbReference type="SUPFAM" id="SSF53448">
    <property type="entry name" value="Nucleotide-diphospho-sugar transferases"/>
    <property type="match status" value="1"/>
</dbReference>
<gene>
    <name evidence="2" type="ORF">JL107_18870</name>
</gene>
<feature type="domain" description="Glycosyltransferase 2-like" evidence="1">
    <location>
        <begin position="2"/>
        <end position="182"/>
    </location>
</feature>
<dbReference type="Gene3D" id="3.90.550.10">
    <property type="entry name" value="Spore Coat Polysaccharide Biosynthesis Protein SpsA, Chain A"/>
    <property type="match status" value="1"/>
</dbReference>
<accession>A0A938YS77</accession>
<dbReference type="AlphaFoldDB" id="A0A938YS77"/>
<dbReference type="RefSeq" id="WP_205258556.1">
    <property type="nucleotide sequence ID" value="NZ_BAAAPV010000007.1"/>
</dbReference>
<evidence type="ECO:0000313" key="2">
    <source>
        <dbReference type="EMBL" id="MBM9478519.1"/>
    </source>
</evidence>
<keyword evidence="3" id="KW-1185">Reference proteome</keyword>
<protein>
    <submittedName>
        <fullName evidence="2">Glycosyltransferase family 2 protein</fullName>
    </submittedName>
</protein>
<dbReference type="Proteomes" id="UP000663801">
    <property type="component" value="Unassembled WGS sequence"/>
</dbReference>
<dbReference type="EMBL" id="JAERWL010000018">
    <property type="protein sequence ID" value="MBM9478519.1"/>
    <property type="molecule type" value="Genomic_DNA"/>
</dbReference>
<comment type="caution">
    <text evidence="2">The sequence shown here is derived from an EMBL/GenBank/DDBJ whole genome shotgun (WGS) entry which is preliminary data.</text>
</comment>